<dbReference type="InterPro" id="IPR007742">
    <property type="entry name" value="NosD_dom"/>
</dbReference>
<dbReference type="Pfam" id="PF13229">
    <property type="entry name" value="Beta_helix"/>
    <property type="match status" value="1"/>
</dbReference>
<sequence>MSITMRVHPQIGAARLSRIARTFGLERASTQSLQPALATVGAGDPRAEARTKRKTRVGAMALLAALAAVLVVPSSAEAAEPASSTLVVDRDGVQCGNAEYISIQAAVDAAQPGDRIKVCPDLYAESVTVDKPLTLFGDPDAVDAVDCFQPTPSQLDDADSARQVIIDPAGGGFTIALALRADDIEVAGIVVQGASVGVDASDRFSGYRIHHNLIRLNSLFGVDFGSAGPRQTRADHSCLRENRYGLVSELDDDSLWASPPVADERSEWNQRDVRNARVDHNLTFRNVTGIDLAGPGHHDQLTIDHNVSREDGAGIALQNSNGSAILENDVARASSSSIQIGGATSDLTIDSNIVVNGRIGIIFTANGFNDRFRQTSHRVQVTRNTVRGMTFSGINANPGTAQEPGDLHDSTVADNISTDNGRDGIVLFAGNSGNEVRGNVSERNGRNGIYAAGARDNTFIGNTALLNVAVDARDDNRPVNTWTGNQCVTDSPAGTICGAG</sequence>
<dbReference type="EMBL" id="SHLD01000001">
    <property type="protein sequence ID" value="RZU74972.1"/>
    <property type="molecule type" value="Genomic_DNA"/>
</dbReference>
<keyword evidence="1" id="KW-0677">Repeat</keyword>
<gene>
    <name evidence="4" type="ORF">EV384_3476</name>
</gene>
<dbReference type="PANTHER" id="PTHR22990:SF15">
    <property type="entry name" value="F-BOX ONLY PROTEIN 10"/>
    <property type="match status" value="1"/>
</dbReference>
<feature type="domain" description="Right handed beta helix" evidence="3">
    <location>
        <begin position="377"/>
        <end position="463"/>
    </location>
</feature>
<dbReference type="SMART" id="SM00710">
    <property type="entry name" value="PbH1"/>
    <property type="match status" value="9"/>
</dbReference>
<dbReference type="Proteomes" id="UP000294114">
    <property type="component" value="Unassembled WGS sequence"/>
</dbReference>
<dbReference type="SUPFAM" id="SSF51126">
    <property type="entry name" value="Pectin lyase-like"/>
    <property type="match status" value="1"/>
</dbReference>
<proteinExistence type="predicted"/>
<evidence type="ECO:0000259" key="3">
    <source>
        <dbReference type="Pfam" id="PF13229"/>
    </source>
</evidence>
<evidence type="ECO:0000313" key="5">
    <source>
        <dbReference type="Proteomes" id="UP000294114"/>
    </source>
</evidence>
<dbReference type="InterPro" id="IPR011050">
    <property type="entry name" value="Pectin_lyase_fold/virulence"/>
</dbReference>
<dbReference type="InterPro" id="IPR051550">
    <property type="entry name" value="SCF-Subunits/Alg-Epimerases"/>
</dbReference>
<organism evidence="4 5">
    <name type="scientific">Micromonospora kangleipakensis</name>
    <dbReference type="NCBI Taxonomy" id="1077942"/>
    <lineage>
        <taxon>Bacteria</taxon>
        <taxon>Bacillati</taxon>
        <taxon>Actinomycetota</taxon>
        <taxon>Actinomycetes</taxon>
        <taxon>Micromonosporales</taxon>
        <taxon>Micromonosporaceae</taxon>
        <taxon>Micromonospora</taxon>
    </lineage>
</organism>
<comment type="caution">
    <text evidence="4">The sequence shown here is derived from an EMBL/GenBank/DDBJ whole genome shotgun (WGS) entry which is preliminary data.</text>
</comment>
<reference evidence="4 5" key="1">
    <citation type="submission" date="2019-02" db="EMBL/GenBank/DDBJ databases">
        <title>Sequencing the genomes of 1000 actinobacteria strains.</title>
        <authorList>
            <person name="Klenk H.-P."/>
        </authorList>
    </citation>
    <scope>NUCLEOTIDE SEQUENCE [LARGE SCALE GENOMIC DNA]</scope>
    <source>
        <strain evidence="4 5">DSM 45612</strain>
    </source>
</reference>
<dbReference type="InterPro" id="IPR012334">
    <property type="entry name" value="Pectin_lyas_fold"/>
</dbReference>
<dbReference type="PANTHER" id="PTHR22990">
    <property type="entry name" value="F-BOX ONLY PROTEIN"/>
    <property type="match status" value="1"/>
</dbReference>
<dbReference type="InterPro" id="IPR039448">
    <property type="entry name" value="Beta_helix"/>
</dbReference>
<dbReference type="Pfam" id="PF05048">
    <property type="entry name" value="NosD"/>
    <property type="match status" value="1"/>
</dbReference>
<dbReference type="InterPro" id="IPR006626">
    <property type="entry name" value="PbH1"/>
</dbReference>
<evidence type="ECO:0000259" key="2">
    <source>
        <dbReference type="Pfam" id="PF05048"/>
    </source>
</evidence>
<dbReference type="OrthoDB" id="4325194at2"/>
<evidence type="ECO:0000256" key="1">
    <source>
        <dbReference type="ARBA" id="ARBA00022737"/>
    </source>
</evidence>
<dbReference type="Gene3D" id="2.160.20.10">
    <property type="entry name" value="Single-stranded right-handed beta-helix, Pectin lyase-like"/>
    <property type="match status" value="2"/>
</dbReference>
<dbReference type="AlphaFoldDB" id="A0A4Q8BB01"/>
<keyword evidence="5" id="KW-1185">Reference proteome</keyword>
<accession>A0A4Q8BB01</accession>
<evidence type="ECO:0000313" key="4">
    <source>
        <dbReference type="EMBL" id="RZU74972.1"/>
    </source>
</evidence>
<protein>
    <submittedName>
        <fullName evidence="4">Parallel beta-helix repeat protein</fullName>
    </submittedName>
</protein>
<name>A0A4Q8BB01_9ACTN</name>
<feature type="domain" description="Periplasmic copper-binding protein NosD beta helix" evidence="2">
    <location>
        <begin position="275"/>
        <end position="369"/>
    </location>
</feature>